<reference evidence="10 11" key="1">
    <citation type="submission" date="2019-03" db="EMBL/GenBank/DDBJ databases">
        <title>Nitrincola sp. nov. isolated from an Indian soda lake.</title>
        <authorList>
            <person name="Joshi A."/>
            <person name="Thite S.V."/>
            <person name="Joseph N."/>
            <person name="Dhotre D."/>
            <person name="Moorthy M."/>
            <person name="Shouche Y.S."/>
        </authorList>
    </citation>
    <scope>NUCLEOTIDE SEQUENCE [LARGE SCALE GENOMIC DNA]</scope>
    <source>
        <strain evidence="10 11">MEB193</strain>
    </source>
</reference>
<name>A0A5A9W7G1_9GAMM</name>
<dbReference type="PANTHER" id="PTHR43271">
    <property type="entry name" value="BLL2771 PROTEIN"/>
    <property type="match status" value="1"/>
</dbReference>
<dbReference type="Gene3D" id="1.20.1250.20">
    <property type="entry name" value="MFS general substrate transporter like domains"/>
    <property type="match status" value="1"/>
</dbReference>
<evidence type="ECO:0000256" key="8">
    <source>
        <dbReference type="SAM" id="Phobius"/>
    </source>
</evidence>
<feature type="transmembrane region" description="Helical" evidence="8">
    <location>
        <begin position="281"/>
        <end position="301"/>
    </location>
</feature>
<feature type="transmembrane region" description="Helical" evidence="8">
    <location>
        <begin position="48"/>
        <end position="66"/>
    </location>
</feature>
<dbReference type="CDD" id="cd17324">
    <property type="entry name" value="MFS_NepI_like"/>
    <property type="match status" value="1"/>
</dbReference>
<feature type="domain" description="Major facilitator superfamily (MFS) profile" evidence="9">
    <location>
        <begin position="12"/>
        <end position="392"/>
    </location>
</feature>
<evidence type="ECO:0000313" key="10">
    <source>
        <dbReference type="EMBL" id="KAA0876662.1"/>
    </source>
</evidence>
<evidence type="ECO:0000259" key="9">
    <source>
        <dbReference type="PROSITE" id="PS50850"/>
    </source>
</evidence>
<comment type="similarity">
    <text evidence="2">Belongs to the major facilitator superfamily.</text>
</comment>
<proteinExistence type="inferred from homology"/>
<accession>A0A5A9W7G1</accession>
<sequence length="392" mass="43005">MIALSSPAYWRATLALCLASFLVFANLHAVQPLLPMLAQHFQVSELAANWLYTLATLVLGLALLVLGPLSDILGRRGLLLLTLFGVAFSTLMMAWVEGYQALLIWRAVQGLFLAGVPAVAIAYMSDEFSPQAMVAAVGLYIAANSLGGIVGRLLSAYVAEMWGWPMSFAALGGMTWIVAFFVLWALPSSRGFVPVPWHLKTLLQHLYEHLKSPTLLLAFLIGGINFAIFLNQYTYITFVLHEPPYSLPTAWLGALFLTYLSGTLASVLSGRLLQRFRPEQCMRMAITLLILGSLLSLHGTLPLLTVAFLINSYGFFWCHSVLSGWVGRHAQQAKASASALYLVFYYLGASLGGLYLFPFWQQWQWSGVVLGSCLAFTLTAGMAYVLARRSCS</sequence>
<keyword evidence="6 8" id="KW-1133">Transmembrane helix</keyword>
<evidence type="ECO:0000313" key="11">
    <source>
        <dbReference type="Proteomes" id="UP000325302"/>
    </source>
</evidence>
<dbReference type="InterPro" id="IPR036259">
    <property type="entry name" value="MFS_trans_sf"/>
</dbReference>
<evidence type="ECO:0000256" key="4">
    <source>
        <dbReference type="ARBA" id="ARBA00022475"/>
    </source>
</evidence>
<evidence type="ECO:0000256" key="6">
    <source>
        <dbReference type="ARBA" id="ARBA00022989"/>
    </source>
</evidence>
<dbReference type="InterPro" id="IPR011701">
    <property type="entry name" value="MFS"/>
</dbReference>
<dbReference type="GO" id="GO:0022857">
    <property type="term" value="F:transmembrane transporter activity"/>
    <property type="evidence" value="ECO:0007669"/>
    <property type="project" value="InterPro"/>
</dbReference>
<protein>
    <submittedName>
        <fullName evidence="10">MFS transporter</fullName>
    </submittedName>
</protein>
<dbReference type="PANTHER" id="PTHR43271:SF1">
    <property type="entry name" value="INNER MEMBRANE TRANSPORT PROTEIN YNFM"/>
    <property type="match status" value="1"/>
</dbReference>
<comment type="subcellular location">
    <subcellularLocation>
        <location evidence="1">Cell membrane</location>
        <topology evidence="1">Multi-pass membrane protein</topology>
    </subcellularLocation>
</comment>
<dbReference type="Pfam" id="PF07690">
    <property type="entry name" value="MFS_1"/>
    <property type="match status" value="1"/>
</dbReference>
<keyword evidence="4" id="KW-1003">Cell membrane</keyword>
<feature type="transmembrane region" description="Helical" evidence="8">
    <location>
        <begin position="250"/>
        <end position="269"/>
    </location>
</feature>
<keyword evidence="11" id="KW-1185">Reference proteome</keyword>
<organism evidence="10 11">
    <name type="scientific">Nitrincola tapanii</name>
    <dbReference type="NCBI Taxonomy" id="1708751"/>
    <lineage>
        <taxon>Bacteria</taxon>
        <taxon>Pseudomonadati</taxon>
        <taxon>Pseudomonadota</taxon>
        <taxon>Gammaproteobacteria</taxon>
        <taxon>Oceanospirillales</taxon>
        <taxon>Oceanospirillaceae</taxon>
        <taxon>Nitrincola</taxon>
    </lineage>
</organism>
<dbReference type="PROSITE" id="PS50850">
    <property type="entry name" value="MFS"/>
    <property type="match status" value="1"/>
</dbReference>
<dbReference type="EMBL" id="SMRS01000001">
    <property type="protein sequence ID" value="KAA0876662.1"/>
    <property type="molecule type" value="Genomic_DNA"/>
</dbReference>
<dbReference type="Proteomes" id="UP000325302">
    <property type="component" value="Unassembled WGS sequence"/>
</dbReference>
<feature type="transmembrane region" description="Helical" evidence="8">
    <location>
        <begin position="166"/>
        <end position="186"/>
    </location>
</feature>
<feature type="transmembrane region" description="Helical" evidence="8">
    <location>
        <begin position="339"/>
        <end position="357"/>
    </location>
</feature>
<feature type="transmembrane region" description="Helical" evidence="8">
    <location>
        <begin position="102"/>
        <end position="125"/>
    </location>
</feature>
<dbReference type="PROSITE" id="PS00216">
    <property type="entry name" value="SUGAR_TRANSPORT_1"/>
    <property type="match status" value="1"/>
</dbReference>
<feature type="transmembrane region" description="Helical" evidence="8">
    <location>
        <begin position="215"/>
        <end position="238"/>
    </location>
</feature>
<dbReference type="OrthoDB" id="63984at2"/>
<feature type="transmembrane region" description="Helical" evidence="8">
    <location>
        <begin position="132"/>
        <end position="154"/>
    </location>
</feature>
<evidence type="ECO:0000256" key="3">
    <source>
        <dbReference type="ARBA" id="ARBA00022448"/>
    </source>
</evidence>
<comment type="caution">
    <text evidence="10">The sequence shown here is derived from an EMBL/GenBank/DDBJ whole genome shotgun (WGS) entry which is preliminary data.</text>
</comment>
<feature type="transmembrane region" description="Helical" evidence="8">
    <location>
        <begin position="307"/>
        <end position="327"/>
    </location>
</feature>
<evidence type="ECO:0000256" key="7">
    <source>
        <dbReference type="ARBA" id="ARBA00023136"/>
    </source>
</evidence>
<feature type="transmembrane region" description="Helical" evidence="8">
    <location>
        <begin position="363"/>
        <end position="387"/>
    </location>
</feature>
<keyword evidence="5 8" id="KW-0812">Transmembrane</keyword>
<keyword evidence="3" id="KW-0813">Transport</keyword>
<evidence type="ECO:0000256" key="5">
    <source>
        <dbReference type="ARBA" id="ARBA00022692"/>
    </source>
</evidence>
<dbReference type="InterPro" id="IPR020846">
    <property type="entry name" value="MFS_dom"/>
</dbReference>
<dbReference type="AlphaFoldDB" id="A0A5A9W7G1"/>
<dbReference type="SUPFAM" id="SSF103473">
    <property type="entry name" value="MFS general substrate transporter"/>
    <property type="match status" value="1"/>
</dbReference>
<evidence type="ECO:0000256" key="2">
    <source>
        <dbReference type="ARBA" id="ARBA00008335"/>
    </source>
</evidence>
<dbReference type="GO" id="GO:0005886">
    <property type="term" value="C:plasma membrane"/>
    <property type="evidence" value="ECO:0007669"/>
    <property type="project" value="UniProtKB-SubCell"/>
</dbReference>
<keyword evidence="7 8" id="KW-0472">Membrane</keyword>
<gene>
    <name evidence="10" type="ORF">E1H14_01270</name>
</gene>
<evidence type="ECO:0000256" key="1">
    <source>
        <dbReference type="ARBA" id="ARBA00004651"/>
    </source>
</evidence>
<feature type="transmembrane region" description="Helical" evidence="8">
    <location>
        <begin position="78"/>
        <end position="96"/>
    </location>
</feature>
<dbReference type="InterPro" id="IPR005829">
    <property type="entry name" value="Sugar_transporter_CS"/>
</dbReference>